<accession>W4K204</accession>
<evidence type="ECO:0000313" key="2">
    <source>
        <dbReference type="EMBL" id="ETW79370.1"/>
    </source>
</evidence>
<protein>
    <submittedName>
        <fullName evidence="2">Uncharacterized protein</fullName>
    </submittedName>
</protein>
<dbReference type="RefSeq" id="XP_009549604.1">
    <property type="nucleotide sequence ID" value="XM_009551309.1"/>
</dbReference>
<gene>
    <name evidence="2" type="ORF">HETIRDRAFT_445949</name>
</gene>
<feature type="region of interest" description="Disordered" evidence="1">
    <location>
        <begin position="144"/>
        <end position="164"/>
    </location>
</feature>
<sequence>MASQTRPRYRGVLARRRPTSPAAPTLTFARGARPRASPITARVPLKIDEAPGDTAEPVRTARVRNRGGSGKGKAVRGRAREDKDDSESRRRRSEAPSRGFRDHACPVCPRRMFASLVCALRVRSACYGWRAVSRPALFDVHCRSHHPRARPCPSSSSSSSPSFSPSLLRIIDHIIDPATTPQVSSAHPPARTPADIPAGPTFPFTLARTLIQERHATTHVHIRPFCPSTKGAKIAMGNDAAAAGKTLDRIADKRASGRAREVDGGRELTITAQERAIYDAEETGQSTETDGEGKNESGKCGTVKRVVPPARRAGQQKVTTWSVREKRRKGRGETRSTACSAAWQEAADVKKMNQQADQKKKQAGHAASERVRNLIPSSVAGGGRRKQICEVLKKEKKRAKVPKRSRLKRG</sequence>
<reference evidence="2 3" key="1">
    <citation type="journal article" date="2012" name="New Phytol.">
        <title>Insight into trade-off between wood decay and parasitism from the genome of a fungal forest pathogen.</title>
        <authorList>
            <person name="Olson A."/>
            <person name="Aerts A."/>
            <person name="Asiegbu F."/>
            <person name="Belbahri L."/>
            <person name="Bouzid O."/>
            <person name="Broberg A."/>
            <person name="Canback B."/>
            <person name="Coutinho P.M."/>
            <person name="Cullen D."/>
            <person name="Dalman K."/>
            <person name="Deflorio G."/>
            <person name="van Diepen L.T."/>
            <person name="Dunand C."/>
            <person name="Duplessis S."/>
            <person name="Durling M."/>
            <person name="Gonthier P."/>
            <person name="Grimwood J."/>
            <person name="Fossdal C.G."/>
            <person name="Hansson D."/>
            <person name="Henrissat B."/>
            <person name="Hietala A."/>
            <person name="Himmelstrand K."/>
            <person name="Hoffmeister D."/>
            <person name="Hogberg N."/>
            <person name="James T.Y."/>
            <person name="Karlsson M."/>
            <person name="Kohler A."/>
            <person name="Kues U."/>
            <person name="Lee Y.H."/>
            <person name="Lin Y.C."/>
            <person name="Lind M."/>
            <person name="Lindquist E."/>
            <person name="Lombard V."/>
            <person name="Lucas S."/>
            <person name="Lunden K."/>
            <person name="Morin E."/>
            <person name="Murat C."/>
            <person name="Park J."/>
            <person name="Raffaello T."/>
            <person name="Rouze P."/>
            <person name="Salamov A."/>
            <person name="Schmutz J."/>
            <person name="Solheim H."/>
            <person name="Stahlberg J."/>
            <person name="Velez H."/>
            <person name="de Vries R.P."/>
            <person name="Wiebenga A."/>
            <person name="Woodward S."/>
            <person name="Yakovlev I."/>
            <person name="Garbelotto M."/>
            <person name="Martin F."/>
            <person name="Grigoriev I.V."/>
            <person name="Stenlid J."/>
        </authorList>
    </citation>
    <scope>NUCLEOTIDE SEQUENCE [LARGE SCALE GENOMIC DNA]</scope>
    <source>
        <strain evidence="2 3">TC 32-1</strain>
    </source>
</reference>
<keyword evidence="3" id="KW-1185">Reference proteome</keyword>
<dbReference type="Proteomes" id="UP000030671">
    <property type="component" value="Unassembled WGS sequence"/>
</dbReference>
<proteinExistence type="predicted"/>
<evidence type="ECO:0000313" key="3">
    <source>
        <dbReference type="Proteomes" id="UP000030671"/>
    </source>
</evidence>
<dbReference type="GeneID" id="20675659"/>
<feature type="compositionally biased region" description="Basic residues" evidence="1">
    <location>
        <begin position="394"/>
        <end position="410"/>
    </location>
</feature>
<dbReference type="InParanoid" id="W4K204"/>
<dbReference type="EMBL" id="KI925461">
    <property type="protein sequence ID" value="ETW79370.1"/>
    <property type="molecule type" value="Genomic_DNA"/>
</dbReference>
<dbReference type="AlphaFoldDB" id="W4K204"/>
<dbReference type="KEGG" id="hir:HETIRDRAFT_445949"/>
<dbReference type="HOGENOM" id="CLU_670955_0_0_1"/>
<evidence type="ECO:0000256" key="1">
    <source>
        <dbReference type="SAM" id="MobiDB-lite"/>
    </source>
</evidence>
<organism evidence="2 3">
    <name type="scientific">Heterobasidion irregulare (strain TC 32-1)</name>
    <dbReference type="NCBI Taxonomy" id="747525"/>
    <lineage>
        <taxon>Eukaryota</taxon>
        <taxon>Fungi</taxon>
        <taxon>Dikarya</taxon>
        <taxon>Basidiomycota</taxon>
        <taxon>Agaricomycotina</taxon>
        <taxon>Agaricomycetes</taxon>
        <taxon>Russulales</taxon>
        <taxon>Bondarzewiaceae</taxon>
        <taxon>Heterobasidion</taxon>
        <taxon>Heterobasidion annosum species complex</taxon>
    </lineage>
</organism>
<feature type="compositionally biased region" description="Basic and acidic residues" evidence="1">
    <location>
        <begin position="78"/>
        <end position="101"/>
    </location>
</feature>
<feature type="compositionally biased region" description="Basic residues" evidence="1">
    <location>
        <begin position="7"/>
        <end position="18"/>
    </location>
</feature>
<feature type="region of interest" description="Disordered" evidence="1">
    <location>
        <begin position="281"/>
        <end position="410"/>
    </location>
</feature>
<feature type="compositionally biased region" description="Low complexity" evidence="1">
    <location>
        <begin position="153"/>
        <end position="164"/>
    </location>
</feature>
<name>W4K204_HETIT</name>
<feature type="region of interest" description="Disordered" evidence="1">
    <location>
        <begin position="1"/>
        <end position="101"/>
    </location>
</feature>